<feature type="transmembrane region" description="Helical" evidence="6">
    <location>
        <begin position="601"/>
        <end position="625"/>
    </location>
</feature>
<dbReference type="GO" id="GO:0005886">
    <property type="term" value="C:plasma membrane"/>
    <property type="evidence" value="ECO:0007669"/>
    <property type="project" value="UniProtKB-SubCell"/>
</dbReference>
<feature type="transmembrane region" description="Helical" evidence="6">
    <location>
        <begin position="534"/>
        <end position="553"/>
    </location>
</feature>
<feature type="transmembrane region" description="Helical" evidence="6">
    <location>
        <begin position="560"/>
        <end position="581"/>
    </location>
</feature>
<feature type="transmembrane region" description="Helical" evidence="6">
    <location>
        <begin position="304"/>
        <end position="326"/>
    </location>
</feature>
<dbReference type="PANTHER" id="PTHR33406:SF13">
    <property type="entry name" value="MEMBRANE PROTEIN YDFJ"/>
    <property type="match status" value="1"/>
</dbReference>
<comment type="subcellular location">
    <subcellularLocation>
        <location evidence="1">Cell membrane</location>
        <topology evidence="1">Multi-pass membrane protein</topology>
    </subcellularLocation>
</comment>
<dbReference type="SUPFAM" id="SSF82866">
    <property type="entry name" value="Multidrug efflux transporter AcrB transmembrane domain"/>
    <property type="match status" value="2"/>
</dbReference>
<dbReference type="AlphaFoldDB" id="A0A6J6I488"/>
<keyword evidence="5 6" id="KW-0472">Membrane</keyword>
<keyword evidence="2" id="KW-1003">Cell membrane</keyword>
<dbReference type="InterPro" id="IPR004869">
    <property type="entry name" value="MMPL_dom"/>
</dbReference>
<dbReference type="Gene3D" id="1.20.1640.10">
    <property type="entry name" value="Multidrug efflux transporter AcrB transmembrane domain"/>
    <property type="match status" value="2"/>
</dbReference>
<feature type="transmembrane region" description="Helical" evidence="6">
    <location>
        <begin position="389"/>
        <end position="408"/>
    </location>
</feature>
<protein>
    <submittedName>
        <fullName evidence="8">Unannotated protein</fullName>
    </submittedName>
</protein>
<sequence length="724" mass="76306">MTTIDSPDLPLAHEPSHDPDEKALFSRLAASMARHRRIVIAVWLVLTIAAAPLAITLTDALSGAGWDAKGTPAEKVRAELRSDFPALGAEFPVVVYHQDTPITSDPAGVQALVAELADGPRVTVVVDPLSMPAESGMISRDGMTTIIPVGQQIGEDAQRPVAAGELGAFVGSLSVPEGAQADVAGEWSMWSDFNKMNEEALHKAELVSGLPTLIMLFIAFGALLAAGIPLILAIAGIAGGFAVLHMLTWITPMSVWSMNFSMMIGLAVGIDYSLFIVSRYREERVEGKDAIKAIENAMSTSGKAVFLSALTVVLSLAAVFLVPVMVFRTMALGMILSVIAVALAALTLLPAVLVAMGDKVLVTRGKKDPDIVAEGRWAKWTSVSLRRPGTVLAVGLILLGALIVPAFGMKLGMPGATVVDKGYTSRDGYDLLVEAYGPGAAAPAYVTVDAADAERVVAIAASTPNVVDARIVTPPADTGRVVVRVTPGTAIDDPMTQTMVDDLRLGLDTEVTGADVGGPAGQNRDLTGVLVSRAPYAIAIILIVAFLLLLVVFRSLVIALFSIVMNLITVGAAFGFATIVFQNGVGASLIGFEPQGFVDAWAPLFFFALLFGLSMDYQLFLLAAIKERYQATGDTKRAIGEGIARTGRPITNAAIIMIIVFIAFGITGPIPPTELGLTLAMAVLLDATVVRVMLVPATMALLGDKNWYVPKWLAKILPHVNFSH</sequence>
<reference evidence="8" key="1">
    <citation type="submission" date="2020-05" db="EMBL/GenBank/DDBJ databases">
        <authorList>
            <person name="Chiriac C."/>
            <person name="Salcher M."/>
            <person name="Ghai R."/>
            <person name="Kavagutti S V."/>
        </authorList>
    </citation>
    <scope>NUCLEOTIDE SEQUENCE</scope>
</reference>
<feature type="transmembrane region" description="Helical" evidence="6">
    <location>
        <begin position="38"/>
        <end position="57"/>
    </location>
</feature>
<evidence type="ECO:0000256" key="4">
    <source>
        <dbReference type="ARBA" id="ARBA00022989"/>
    </source>
</evidence>
<feature type="transmembrane region" description="Helical" evidence="6">
    <location>
        <begin position="646"/>
        <end position="667"/>
    </location>
</feature>
<evidence type="ECO:0000256" key="5">
    <source>
        <dbReference type="ARBA" id="ARBA00023136"/>
    </source>
</evidence>
<evidence type="ECO:0000313" key="8">
    <source>
        <dbReference type="EMBL" id="CAB4621281.1"/>
    </source>
</evidence>
<feature type="transmembrane region" description="Helical" evidence="6">
    <location>
        <begin position="679"/>
        <end position="702"/>
    </location>
</feature>
<proteinExistence type="predicted"/>
<gene>
    <name evidence="8" type="ORF">UFOPK1835_01806</name>
</gene>
<evidence type="ECO:0000256" key="1">
    <source>
        <dbReference type="ARBA" id="ARBA00004651"/>
    </source>
</evidence>
<evidence type="ECO:0000256" key="3">
    <source>
        <dbReference type="ARBA" id="ARBA00022692"/>
    </source>
</evidence>
<feature type="domain" description="SSD" evidence="7">
    <location>
        <begin position="215"/>
        <end position="355"/>
    </location>
</feature>
<dbReference type="Pfam" id="PF03176">
    <property type="entry name" value="MMPL"/>
    <property type="match status" value="2"/>
</dbReference>
<evidence type="ECO:0000259" key="7">
    <source>
        <dbReference type="PROSITE" id="PS50156"/>
    </source>
</evidence>
<keyword evidence="3 6" id="KW-0812">Transmembrane</keyword>
<accession>A0A6J6I488</accession>
<dbReference type="PROSITE" id="PS50156">
    <property type="entry name" value="SSD"/>
    <property type="match status" value="2"/>
</dbReference>
<dbReference type="EMBL" id="CAEZUP010000103">
    <property type="protein sequence ID" value="CAB4621281.1"/>
    <property type="molecule type" value="Genomic_DNA"/>
</dbReference>
<feature type="transmembrane region" description="Helical" evidence="6">
    <location>
        <begin position="230"/>
        <end position="250"/>
    </location>
</feature>
<dbReference type="InterPro" id="IPR000731">
    <property type="entry name" value="SSD"/>
</dbReference>
<feature type="transmembrane region" description="Helical" evidence="6">
    <location>
        <begin position="206"/>
        <end position="225"/>
    </location>
</feature>
<feature type="domain" description="SSD" evidence="7">
    <location>
        <begin position="606"/>
        <end position="701"/>
    </location>
</feature>
<name>A0A6J6I488_9ZZZZ</name>
<feature type="transmembrane region" description="Helical" evidence="6">
    <location>
        <begin position="332"/>
        <end position="357"/>
    </location>
</feature>
<feature type="transmembrane region" description="Helical" evidence="6">
    <location>
        <begin position="256"/>
        <end position="277"/>
    </location>
</feature>
<evidence type="ECO:0000256" key="6">
    <source>
        <dbReference type="SAM" id="Phobius"/>
    </source>
</evidence>
<evidence type="ECO:0000256" key="2">
    <source>
        <dbReference type="ARBA" id="ARBA00022475"/>
    </source>
</evidence>
<dbReference type="PANTHER" id="PTHR33406">
    <property type="entry name" value="MEMBRANE PROTEIN MJ1562-RELATED"/>
    <property type="match status" value="1"/>
</dbReference>
<keyword evidence="4 6" id="KW-1133">Transmembrane helix</keyword>
<dbReference type="InterPro" id="IPR050545">
    <property type="entry name" value="Mycobact_MmpL"/>
</dbReference>
<organism evidence="8">
    <name type="scientific">freshwater metagenome</name>
    <dbReference type="NCBI Taxonomy" id="449393"/>
    <lineage>
        <taxon>unclassified sequences</taxon>
        <taxon>metagenomes</taxon>
        <taxon>ecological metagenomes</taxon>
    </lineage>
</organism>